<evidence type="ECO:0000256" key="17">
    <source>
        <dbReference type="ARBA" id="ARBA00056786"/>
    </source>
</evidence>
<dbReference type="NCBIfam" id="TIGR01783">
    <property type="entry name" value="TonB-siderophor"/>
    <property type="match status" value="1"/>
</dbReference>
<evidence type="ECO:0000256" key="2">
    <source>
        <dbReference type="ARBA" id="ARBA00009810"/>
    </source>
</evidence>
<dbReference type="GO" id="GO:0015891">
    <property type="term" value="P:siderophore transport"/>
    <property type="evidence" value="ECO:0007669"/>
    <property type="project" value="InterPro"/>
</dbReference>
<evidence type="ECO:0000256" key="7">
    <source>
        <dbReference type="ARBA" id="ARBA00022692"/>
    </source>
</evidence>
<reference evidence="25" key="1">
    <citation type="submission" date="2016-10" db="EMBL/GenBank/DDBJ databases">
        <authorList>
            <person name="Varghese N."/>
            <person name="Submissions S."/>
        </authorList>
    </citation>
    <scope>NUCLEOTIDE SEQUENCE [LARGE SCALE GENOMIC DNA]</scope>
    <source>
        <strain evidence="25">LMG 22563</strain>
    </source>
</reference>
<keyword evidence="5" id="KW-0410">Iron transport</keyword>
<feature type="domain" description="TonB-dependent receptor plug" evidence="23">
    <location>
        <begin position="75"/>
        <end position="180"/>
    </location>
</feature>
<dbReference type="InterPro" id="IPR010105">
    <property type="entry name" value="TonB_sidphr_rcpt"/>
</dbReference>
<gene>
    <name evidence="24" type="ORF">SAMN05216602_2727</name>
</gene>
<keyword evidence="13" id="KW-0921">Nickel transport</keyword>
<evidence type="ECO:0000256" key="5">
    <source>
        <dbReference type="ARBA" id="ARBA00022496"/>
    </source>
</evidence>
<protein>
    <recommendedName>
        <fullName evidence="18">Metal-pseudopaline receptor CntO</fullName>
    </recommendedName>
</protein>
<evidence type="ECO:0000256" key="11">
    <source>
        <dbReference type="ARBA" id="ARBA00023065"/>
    </source>
</evidence>
<evidence type="ECO:0000256" key="1">
    <source>
        <dbReference type="ARBA" id="ARBA00004571"/>
    </source>
</evidence>
<keyword evidence="12 20" id="KW-0798">TonB box</keyword>
<dbReference type="PANTHER" id="PTHR32552">
    <property type="entry name" value="FERRICHROME IRON RECEPTOR-RELATED"/>
    <property type="match status" value="1"/>
</dbReference>
<keyword evidence="11" id="KW-0406">Ion transport</keyword>
<dbReference type="Gene3D" id="2.40.170.20">
    <property type="entry name" value="TonB-dependent receptor, beta-barrel domain"/>
    <property type="match status" value="1"/>
</dbReference>
<keyword evidence="25" id="KW-1185">Reference proteome</keyword>
<dbReference type="Pfam" id="PF00593">
    <property type="entry name" value="TonB_dep_Rec_b-barrel"/>
    <property type="match status" value="1"/>
</dbReference>
<dbReference type="InterPro" id="IPR037066">
    <property type="entry name" value="Plug_dom_sf"/>
</dbReference>
<evidence type="ECO:0000256" key="12">
    <source>
        <dbReference type="ARBA" id="ARBA00023077"/>
    </source>
</evidence>
<evidence type="ECO:0000256" key="4">
    <source>
        <dbReference type="ARBA" id="ARBA00022452"/>
    </source>
</evidence>
<dbReference type="GO" id="GO:0015344">
    <property type="term" value="F:siderophore uptake transmembrane transporter activity"/>
    <property type="evidence" value="ECO:0007669"/>
    <property type="project" value="TreeGrafter"/>
</dbReference>
<comment type="subcellular location">
    <subcellularLocation>
        <location evidence="1 19">Cell outer membrane</location>
        <topology evidence="1 19">Multi-pass membrane protein</topology>
    </subcellularLocation>
</comment>
<evidence type="ECO:0000256" key="6">
    <source>
        <dbReference type="ARBA" id="ARBA00022596"/>
    </source>
</evidence>
<dbReference type="GO" id="GO:0015675">
    <property type="term" value="P:nickel cation transport"/>
    <property type="evidence" value="ECO:0007669"/>
    <property type="project" value="UniProtKB-KW"/>
</dbReference>
<feature type="chain" id="PRO_5044372996" description="Metal-pseudopaline receptor CntO" evidence="21">
    <location>
        <begin position="33"/>
        <end position="733"/>
    </location>
</feature>
<evidence type="ECO:0000256" key="10">
    <source>
        <dbReference type="ARBA" id="ARBA00023004"/>
    </source>
</evidence>
<accession>A0A1I3KVV5</accession>
<evidence type="ECO:0000256" key="21">
    <source>
        <dbReference type="SAM" id="SignalP"/>
    </source>
</evidence>
<dbReference type="InterPro" id="IPR039426">
    <property type="entry name" value="TonB-dep_rcpt-like"/>
</dbReference>
<dbReference type="AlphaFoldDB" id="A0A1I3KVV5"/>
<comment type="similarity">
    <text evidence="2 19 20">Belongs to the TonB-dependent receptor family.</text>
</comment>
<evidence type="ECO:0000259" key="22">
    <source>
        <dbReference type="Pfam" id="PF00593"/>
    </source>
</evidence>
<evidence type="ECO:0000256" key="8">
    <source>
        <dbReference type="ARBA" id="ARBA00022729"/>
    </source>
</evidence>
<keyword evidence="15" id="KW-0675">Receptor</keyword>
<dbReference type="STRING" id="289370.SAMN05216602_2727"/>
<keyword evidence="16 19" id="KW-0998">Cell outer membrane</keyword>
<keyword evidence="3 19" id="KW-0813">Transport</keyword>
<dbReference type="SUPFAM" id="SSF56935">
    <property type="entry name" value="Porins"/>
    <property type="match status" value="1"/>
</dbReference>
<comment type="function">
    <text evidence="17">Transports the metallophore pseudopaline, which is involved in the acquisition of nickel and zinc, and thus enables bacterial growth inside the host, where metal access is limited. Is probably involved in the import of pseudopaline-metal complexes.</text>
</comment>
<evidence type="ECO:0000256" key="19">
    <source>
        <dbReference type="PROSITE-ProRule" id="PRU01360"/>
    </source>
</evidence>
<dbReference type="PROSITE" id="PS52016">
    <property type="entry name" value="TONB_DEPENDENT_REC_3"/>
    <property type="match status" value="1"/>
</dbReference>
<dbReference type="GO" id="GO:0038023">
    <property type="term" value="F:signaling receptor activity"/>
    <property type="evidence" value="ECO:0007669"/>
    <property type="project" value="InterPro"/>
</dbReference>
<dbReference type="Pfam" id="PF07715">
    <property type="entry name" value="Plug"/>
    <property type="match status" value="1"/>
</dbReference>
<organism evidence="24 25">
    <name type="scientific">Phytopseudomonas argentinensis</name>
    <dbReference type="NCBI Taxonomy" id="289370"/>
    <lineage>
        <taxon>Bacteria</taxon>
        <taxon>Pseudomonadati</taxon>
        <taxon>Pseudomonadota</taxon>
        <taxon>Gammaproteobacteria</taxon>
        <taxon>Pseudomonadales</taxon>
        <taxon>Pseudomonadaceae</taxon>
        <taxon>Phytopseudomonas</taxon>
    </lineage>
</organism>
<dbReference type="OrthoDB" id="127311at2"/>
<dbReference type="EMBL" id="FORC01000002">
    <property type="protein sequence ID" value="SFI76235.1"/>
    <property type="molecule type" value="Genomic_DNA"/>
</dbReference>
<proteinExistence type="inferred from homology"/>
<dbReference type="PANTHER" id="PTHR32552:SF68">
    <property type="entry name" value="FERRICHROME OUTER MEMBRANE TRANSPORTER_PHAGE RECEPTOR"/>
    <property type="match status" value="1"/>
</dbReference>
<keyword evidence="4 19" id="KW-1134">Transmembrane beta strand</keyword>
<evidence type="ECO:0000256" key="20">
    <source>
        <dbReference type="RuleBase" id="RU003357"/>
    </source>
</evidence>
<keyword evidence="14 19" id="KW-0472">Membrane</keyword>
<evidence type="ECO:0000256" key="15">
    <source>
        <dbReference type="ARBA" id="ARBA00023170"/>
    </source>
</evidence>
<dbReference type="FunFam" id="2.170.130.10:FF:000001">
    <property type="entry name" value="Catecholate siderophore TonB-dependent receptor"/>
    <property type="match status" value="1"/>
</dbReference>
<evidence type="ECO:0000259" key="23">
    <source>
        <dbReference type="Pfam" id="PF07715"/>
    </source>
</evidence>
<evidence type="ECO:0000256" key="3">
    <source>
        <dbReference type="ARBA" id="ARBA00022448"/>
    </source>
</evidence>
<sequence>MSRAVLGAGRFQLKWLAVMVAASCHCAASAQAVVEADSLLLPAQTVTGEQDQPQGPAIGYQAANSLTASKTGTPLSETPRSVSVVTRKRIEDQKAQSLTDVLGYVPGIFAPPFAAGDGLAGDLFFIRGFNATDFGYGLLRDGLRVQGNRYDTTSEPYGLERVEVFRGPTSILYGENAPGGLVNLISKRPTSAPQGEVQLSYGSNDRRQLNVDVGGPLDASGNVLGRVVMVGLVADTQVDHVQDDRLYLAPSLTFNFDEFNTLTLLSSYQKDRTKLELGLPAAGTLLRNPNGKIGKDTFLGNNDWNTFEREVWTLGYEFTHRFNDDWQFRQNSRYMQSRIQRKETWPGNLNDAGFGTTVGMTAYDRYNKSITYSLDNQLEGRFETGALQHTWLLGASFDRTSFNQDWNAGAGQAVNVFDPSWTGAPTTPFTVQDSQLDQQMAGLYSQIQSRYENWIFLLGGRFDSVDSQYRNHRDGTSPVSNAESDLDYTDRDFTWQTGVMYQFDNGLSPYVSYSTSFVPVQQTSSTSGPLDPITAEQYEVGLKYEPQGWNTLFTAALFDLRKENDVYFEAAANEYRQVGESRSKGAELEVNSDITANLNVTAAYTYTDARITKDAPGSLLEDRQMTGVPRNQASVWVNYRFLDGTLRGLRLGGGVRHFDSTFGYTADSLYGTLDAGDVTLVDAAIGYQIDENWSLDLNAKNVFDQEYVAGCNNAGRCYWGDERTLQGTVSLRW</sequence>
<evidence type="ECO:0000256" key="13">
    <source>
        <dbReference type="ARBA" id="ARBA00023112"/>
    </source>
</evidence>
<feature type="domain" description="TonB-dependent receptor-like beta-barrel" evidence="22">
    <location>
        <begin position="255"/>
        <end position="702"/>
    </location>
</feature>
<evidence type="ECO:0000313" key="24">
    <source>
        <dbReference type="EMBL" id="SFI76235.1"/>
    </source>
</evidence>
<keyword evidence="9" id="KW-0864">Zinc transport</keyword>
<dbReference type="InterPro" id="IPR000531">
    <property type="entry name" value="Beta-barrel_TonB"/>
</dbReference>
<keyword evidence="7 19" id="KW-0812">Transmembrane</keyword>
<dbReference type="GO" id="GO:0009279">
    <property type="term" value="C:cell outer membrane"/>
    <property type="evidence" value="ECO:0007669"/>
    <property type="project" value="UniProtKB-SubCell"/>
</dbReference>
<dbReference type="GO" id="GO:0006829">
    <property type="term" value="P:zinc ion transport"/>
    <property type="evidence" value="ECO:0007669"/>
    <property type="project" value="UniProtKB-KW"/>
</dbReference>
<dbReference type="FunFam" id="2.40.170.20:FF:000005">
    <property type="entry name" value="TonB-dependent siderophore receptor"/>
    <property type="match status" value="1"/>
</dbReference>
<evidence type="ECO:0000256" key="16">
    <source>
        <dbReference type="ARBA" id="ARBA00023237"/>
    </source>
</evidence>
<keyword evidence="10" id="KW-0408">Iron</keyword>
<name>A0A1I3KVV5_9GAMM</name>
<keyword evidence="6" id="KW-0533">Nickel</keyword>
<dbReference type="InterPro" id="IPR012910">
    <property type="entry name" value="Plug_dom"/>
</dbReference>
<dbReference type="InterPro" id="IPR036942">
    <property type="entry name" value="Beta-barrel_TonB_sf"/>
</dbReference>
<keyword evidence="9" id="KW-0862">Zinc</keyword>
<dbReference type="CDD" id="cd01347">
    <property type="entry name" value="ligand_gated_channel"/>
    <property type="match status" value="1"/>
</dbReference>
<evidence type="ECO:0000256" key="9">
    <source>
        <dbReference type="ARBA" id="ARBA00022906"/>
    </source>
</evidence>
<feature type="signal peptide" evidence="21">
    <location>
        <begin position="1"/>
        <end position="32"/>
    </location>
</feature>
<dbReference type="Gene3D" id="2.170.130.10">
    <property type="entry name" value="TonB-dependent receptor, plug domain"/>
    <property type="match status" value="1"/>
</dbReference>
<evidence type="ECO:0000256" key="14">
    <source>
        <dbReference type="ARBA" id="ARBA00023136"/>
    </source>
</evidence>
<evidence type="ECO:0000256" key="18">
    <source>
        <dbReference type="ARBA" id="ARBA00072467"/>
    </source>
</evidence>
<dbReference type="Proteomes" id="UP000183018">
    <property type="component" value="Unassembled WGS sequence"/>
</dbReference>
<evidence type="ECO:0000313" key="25">
    <source>
        <dbReference type="Proteomes" id="UP000183018"/>
    </source>
</evidence>
<keyword evidence="8 21" id="KW-0732">Signal</keyword>